<feature type="transmembrane region" description="Helical" evidence="1">
    <location>
        <begin position="103"/>
        <end position="124"/>
    </location>
</feature>
<comment type="caution">
    <text evidence="2">The sequence shown here is derived from an EMBL/GenBank/DDBJ whole genome shotgun (WGS) entry which is preliminary data.</text>
</comment>
<dbReference type="PANTHER" id="PTHR33050">
    <property type="entry name" value="REVERSE TRANSCRIPTASE DOMAIN-CONTAINING PROTEIN"/>
    <property type="match status" value="1"/>
</dbReference>
<dbReference type="OrthoDB" id="198652at2759"/>
<proteinExistence type="predicted"/>
<dbReference type="InterPro" id="IPR043502">
    <property type="entry name" value="DNA/RNA_pol_sf"/>
</dbReference>
<accession>A0A4Q2DHQ2</accession>
<keyword evidence="1" id="KW-1133">Transmembrane helix</keyword>
<dbReference type="SUPFAM" id="SSF56672">
    <property type="entry name" value="DNA/RNA polymerases"/>
    <property type="match status" value="1"/>
</dbReference>
<keyword evidence="1" id="KW-0472">Membrane</keyword>
<keyword evidence="3" id="KW-1185">Reference proteome</keyword>
<reference evidence="2 3" key="1">
    <citation type="submission" date="2019-01" db="EMBL/GenBank/DDBJ databases">
        <title>Draft genome sequence of Psathyrella aberdarensis IHI B618.</title>
        <authorList>
            <person name="Buettner E."/>
            <person name="Kellner H."/>
        </authorList>
    </citation>
    <scope>NUCLEOTIDE SEQUENCE [LARGE SCALE GENOMIC DNA]</scope>
    <source>
        <strain evidence="2 3">IHI B618</strain>
    </source>
</reference>
<name>A0A4Q2DHQ2_9AGAR</name>
<dbReference type="PANTHER" id="PTHR33050:SF7">
    <property type="entry name" value="RIBONUCLEASE H"/>
    <property type="match status" value="1"/>
</dbReference>
<organism evidence="2 3">
    <name type="scientific">Candolleomyces aberdarensis</name>
    <dbReference type="NCBI Taxonomy" id="2316362"/>
    <lineage>
        <taxon>Eukaryota</taxon>
        <taxon>Fungi</taxon>
        <taxon>Dikarya</taxon>
        <taxon>Basidiomycota</taxon>
        <taxon>Agaricomycotina</taxon>
        <taxon>Agaricomycetes</taxon>
        <taxon>Agaricomycetidae</taxon>
        <taxon>Agaricales</taxon>
        <taxon>Agaricineae</taxon>
        <taxon>Psathyrellaceae</taxon>
        <taxon>Candolleomyces</taxon>
    </lineage>
</organism>
<dbReference type="InterPro" id="IPR052055">
    <property type="entry name" value="Hepadnavirus_pol/RT"/>
</dbReference>
<evidence type="ECO:0000256" key="1">
    <source>
        <dbReference type="SAM" id="Phobius"/>
    </source>
</evidence>
<keyword evidence="1" id="KW-0812">Transmembrane</keyword>
<gene>
    <name evidence="2" type="ORF">EST38_g7150</name>
</gene>
<evidence type="ECO:0000313" key="2">
    <source>
        <dbReference type="EMBL" id="RXW18702.1"/>
    </source>
</evidence>
<dbReference type="AlphaFoldDB" id="A0A4Q2DHQ2"/>
<dbReference type="STRING" id="2316362.A0A4Q2DHQ2"/>
<dbReference type="Proteomes" id="UP000290288">
    <property type="component" value="Unassembled WGS sequence"/>
</dbReference>
<sequence length="460" mass="52111">MPIHAVPKDGGTTYRMVTNHSAGTFSLNSMINKCHVSPSPLDNMKHVGDRLIRFRREHPDRRLIMWKADVAEAYRLLPVHPHWQLKQIVTFRDKRHVDRRNTFGGRASGALWIAFMALVTWIAINERSIANLIGAYVDDSFGFDDESDQLFYCPYSAFLPRSQVQLLELWDELGIPHKEKKQVSGSPLTIIGLNVDPNTMTITLPVEAKKKLVDELQVWITKPKKGSEGKLKLKRWQTLAGWINWALNVHPWLRPALNRLYPKMSGREGPSTKIWINNAVRFDLTWARDHLNTLPGTNMIASTAWDPSDADITLYVDACLEGMGFWYAGQDVGYYSQVPTNAPSRIIFYYEALCALSALLHAVSTHPGKRRIVIFSDSTNTVDIFSSLRADPVFNHLLQMAADVIMEHQIDLRVLHIAGAENTIADAISRLQIATVLNIIPTFHLSFFQPPRFPLGALEK</sequence>
<evidence type="ECO:0000313" key="3">
    <source>
        <dbReference type="Proteomes" id="UP000290288"/>
    </source>
</evidence>
<dbReference type="EMBL" id="SDEE01000247">
    <property type="protein sequence ID" value="RXW18702.1"/>
    <property type="molecule type" value="Genomic_DNA"/>
</dbReference>
<protein>
    <submittedName>
        <fullName evidence="2">Uncharacterized protein</fullName>
    </submittedName>
</protein>